<reference evidence="1 2" key="1">
    <citation type="submission" date="2019-11" db="EMBL/GenBank/DDBJ databases">
        <title>Bacillus lacus genome.</title>
        <authorList>
            <person name="Allen C.J."/>
            <person name="Newman J.D."/>
        </authorList>
    </citation>
    <scope>NUCLEOTIDE SEQUENCE [LARGE SCALE GENOMIC DNA]</scope>
    <source>
        <strain evidence="1 2">KCTC 33946</strain>
    </source>
</reference>
<dbReference type="EMBL" id="WKKI01000040">
    <property type="protein sequence ID" value="MRX73653.1"/>
    <property type="molecule type" value="Genomic_DNA"/>
</dbReference>
<name>A0A7X2J1C3_9BACI</name>
<dbReference type="InterPro" id="IPR047670">
    <property type="entry name" value="YfjT-like"/>
</dbReference>
<evidence type="ECO:0000313" key="2">
    <source>
        <dbReference type="Proteomes" id="UP000448867"/>
    </source>
</evidence>
<evidence type="ECO:0008006" key="3">
    <source>
        <dbReference type="Google" id="ProtNLM"/>
    </source>
</evidence>
<gene>
    <name evidence="1" type="ORF">GJU40_16040</name>
</gene>
<proteinExistence type="predicted"/>
<organism evidence="1 2">
    <name type="scientific">Metabacillus lacus</name>
    <dbReference type="NCBI Taxonomy" id="1983721"/>
    <lineage>
        <taxon>Bacteria</taxon>
        <taxon>Bacillati</taxon>
        <taxon>Bacillota</taxon>
        <taxon>Bacilli</taxon>
        <taxon>Bacillales</taxon>
        <taxon>Bacillaceae</taxon>
        <taxon>Metabacillus</taxon>
    </lineage>
</organism>
<protein>
    <recommendedName>
        <fullName evidence="3">YfjT</fullName>
    </recommendedName>
</protein>
<sequence length="66" mass="7761">MGNAVNDKDSQVDYLKNRLNMFMEVVDSLDPESTELEDVDRLISMLDDLEGKFKRFQKDWDSEKES</sequence>
<keyword evidence="2" id="KW-1185">Reference proteome</keyword>
<dbReference type="Proteomes" id="UP000448867">
    <property type="component" value="Unassembled WGS sequence"/>
</dbReference>
<dbReference type="OrthoDB" id="2990422at2"/>
<evidence type="ECO:0000313" key="1">
    <source>
        <dbReference type="EMBL" id="MRX73653.1"/>
    </source>
</evidence>
<dbReference type="NCBIfam" id="NF040878">
    <property type="entry name" value="SE1561_fam"/>
    <property type="match status" value="1"/>
</dbReference>
<dbReference type="AlphaFoldDB" id="A0A7X2J1C3"/>
<dbReference type="RefSeq" id="WP_154309125.1">
    <property type="nucleotide sequence ID" value="NZ_WKKI01000040.1"/>
</dbReference>
<accession>A0A7X2J1C3</accession>
<comment type="caution">
    <text evidence="1">The sequence shown here is derived from an EMBL/GenBank/DDBJ whole genome shotgun (WGS) entry which is preliminary data.</text>
</comment>